<feature type="transmembrane region" description="Helical" evidence="5">
    <location>
        <begin position="489"/>
        <end position="508"/>
    </location>
</feature>
<keyword evidence="4 5" id="KW-0472">Membrane</keyword>
<feature type="transmembrane region" description="Helical" evidence="5">
    <location>
        <begin position="144"/>
        <end position="161"/>
    </location>
</feature>
<dbReference type="InterPro" id="IPR036259">
    <property type="entry name" value="MFS_trans_sf"/>
</dbReference>
<evidence type="ECO:0000256" key="5">
    <source>
        <dbReference type="SAM" id="Phobius"/>
    </source>
</evidence>
<feature type="transmembrane region" description="Helical" evidence="5">
    <location>
        <begin position="173"/>
        <end position="191"/>
    </location>
</feature>
<comment type="subcellular location">
    <subcellularLocation>
        <location evidence="1">Membrane</location>
        <topology evidence="1">Multi-pass membrane protein</topology>
    </subcellularLocation>
</comment>
<evidence type="ECO:0000256" key="2">
    <source>
        <dbReference type="ARBA" id="ARBA00022692"/>
    </source>
</evidence>
<dbReference type="SUPFAM" id="SSF103473">
    <property type="entry name" value="MFS general substrate transporter"/>
    <property type="match status" value="1"/>
</dbReference>
<keyword evidence="8" id="KW-1185">Reference proteome</keyword>
<organism evidence="7 8">
    <name type="scientific">Mythimna separata</name>
    <name type="common">Oriental armyworm</name>
    <name type="synonym">Pseudaletia separata</name>
    <dbReference type="NCBI Taxonomy" id="271217"/>
    <lineage>
        <taxon>Eukaryota</taxon>
        <taxon>Metazoa</taxon>
        <taxon>Ecdysozoa</taxon>
        <taxon>Arthropoda</taxon>
        <taxon>Hexapoda</taxon>
        <taxon>Insecta</taxon>
        <taxon>Pterygota</taxon>
        <taxon>Neoptera</taxon>
        <taxon>Endopterygota</taxon>
        <taxon>Lepidoptera</taxon>
        <taxon>Glossata</taxon>
        <taxon>Ditrysia</taxon>
        <taxon>Noctuoidea</taxon>
        <taxon>Noctuidae</taxon>
        <taxon>Noctuinae</taxon>
        <taxon>Hadenini</taxon>
        <taxon>Mythimna</taxon>
    </lineage>
</organism>
<feature type="transmembrane region" description="Helical" evidence="5">
    <location>
        <begin position="38"/>
        <end position="62"/>
    </location>
</feature>
<dbReference type="PROSITE" id="PS50850">
    <property type="entry name" value="MFS"/>
    <property type="match status" value="1"/>
</dbReference>
<dbReference type="AlphaFoldDB" id="A0AAD7YSF4"/>
<evidence type="ECO:0000256" key="3">
    <source>
        <dbReference type="ARBA" id="ARBA00022989"/>
    </source>
</evidence>
<feature type="transmembrane region" description="Helical" evidence="5">
    <location>
        <begin position="401"/>
        <end position="419"/>
    </location>
</feature>
<dbReference type="Proteomes" id="UP001231518">
    <property type="component" value="Chromosome 7"/>
</dbReference>
<evidence type="ECO:0000313" key="8">
    <source>
        <dbReference type="Proteomes" id="UP001231518"/>
    </source>
</evidence>
<feature type="domain" description="Major facilitator superfamily (MFS) profile" evidence="6">
    <location>
        <begin position="98"/>
        <end position="513"/>
    </location>
</feature>
<comment type="caution">
    <text evidence="7">The sequence shown here is derived from an EMBL/GenBank/DDBJ whole genome shotgun (WGS) entry which is preliminary data.</text>
</comment>
<protein>
    <recommendedName>
        <fullName evidence="6">Major facilitator superfamily (MFS) profile domain-containing protein</fullName>
    </recommendedName>
</protein>
<dbReference type="InterPro" id="IPR020846">
    <property type="entry name" value="MFS_dom"/>
</dbReference>
<sequence length="543" mass="60624">MIEGKAVFLEKRTTENQETNEDAVLEKILSKFRPLGPFYLRFMPFLIFACMSNALYCMNYVFAVVIVDYRCSYPECGNSTHWSQSAVNLTHDTCNKYQLTDHNGTCSVDSYNVSNVQSCGEWVYEEPLSFVAEFQLGCQDWKRALVGTVHSFGYMLGLLLLGPISDKIGRKKLIVFTGVTGAIMGLGRSVVVSYWAYVAFEFVEALLGDTYSPNYMLGVEMVAKENRALFAPLMIGSMSVGGMLMALIAWLIPYWRHFLRVIYAPALVFILYAFFLDESVRWLLIKGRKKEAKNILRKAAKISNVYVEETTLDKIECGKTDASLTLISPLKMTITSKTLLLRFLACACAWITATFNKYCLLINSVSLEGNKHLNYALTSFADLPASLLLMFLLIKFKRKKPLIFSFLMTGSFCVVQSFVPKGYPIISTSLFFAGKFTSALASGTVYLYTTELFPTYTRNTMHALCSSIGRIGSILAPQTTLLIRYWSGFPSLIIGGLSLTTALVMMMMPDTAEDVLPDTVQQAEALGTKRLNAGDRSASKNLL</sequence>
<feature type="transmembrane region" description="Helical" evidence="5">
    <location>
        <begin position="229"/>
        <end position="252"/>
    </location>
</feature>
<dbReference type="InterPro" id="IPR005829">
    <property type="entry name" value="Sugar_transporter_CS"/>
</dbReference>
<keyword evidence="3 5" id="KW-1133">Transmembrane helix</keyword>
<gene>
    <name evidence="7" type="ORF">PYW07_015720</name>
</gene>
<dbReference type="PANTHER" id="PTHR24064">
    <property type="entry name" value="SOLUTE CARRIER FAMILY 22 MEMBER"/>
    <property type="match status" value="1"/>
</dbReference>
<feature type="transmembrane region" description="Helical" evidence="5">
    <location>
        <begin position="375"/>
        <end position="394"/>
    </location>
</feature>
<evidence type="ECO:0000256" key="4">
    <source>
        <dbReference type="ARBA" id="ARBA00023136"/>
    </source>
</evidence>
<dbReference type="GO" id="GO:0016020">
    <property type="term" value="C:membrane"/>
    <property type="evidence" value="ECO:0007669"/>
    <property type="project" value="UniProtKB-SubCell"/>
</dbReference>
<dbReference type="Gene3D" id="1.20.1250.20">
    <property type="entry name" value="MFS general substrate transporter like domains"/>
    <property type="match status" value="1"/>
</dbReference>
<feature type="transmembrane region" description="Helical" evidence="5">
    <location>
        <begin position="339"/>
        <end position="355"/>
    </location>
</feature>
<evidence type="ECO:0000313" key="7">
    <source>
        <dbReference type="EMBL" id="KAJ8724762.1"/>
    </source>
</evidence>
<evidence type="ECO:0000256" key="1">
    <source>
        <dbReference type="ARBA" id="ARBA00004141"/>
    </source>
</evidence>
<name>A0AAD7YSF4_MYTSE</name>
<evidence type="ECO:0000259" key="6">
    <source>
        <dbReference type="PROSITE" id="PS50850"/>
    </source>
</evidence>
<dbReference type="EMBL" id="JARGEI010000010">
    <property type="protein sequence ID" value="KAJ8724762.1"/>
    <property type="molecule type" value="Genomic_DNA"/>
</dbReference>
<reference evidence="7" key="1">
    <citation type="submission" date="2023-03" db="EMBL/GenBank/DDBJ databases">
        <title>Chromosome-level genomes of two armyworms, Mythimna separata and Mythimna loreyi, provide insights into the biosynthesis and reception of sex pheromones.</title>
        <authorList>
            <person name="Zhao H."/>
        </authorList>
    </citation>
    <scope>NUCLEOTIDE SEQUENCE</scope>
    <source>
        <strain evidence="7">BeijingLab</strain>
        <tissue evidence="7">Pupa</tissue>
    </source>
</reference>
<proteinExistence type="predicted"/>
<accession>A0AAD7YSF4</accession>
<dbReference type="GO" id="GO:0022857">
    <property type="term" value="F:transmembrane transporter activity"/>
    <property type="evidence" value="ECO:0007669"/>
    <property type="project" value="InterPro"/>
</dbReference>
<feature type="transmembrane region" description="Helical" evidence="5">
    <location>
        <begin position="425"/>
        <end position="449"/>
    </location>
</feature>
<keyword evidence="2 5" id="KW-0812">Transmembrane</keyword>
<feature type="transmembrane region" description="Helical" evidence="5">
    <location>
        <begin position="258"/>
        <end position="276"/>
    </location>
</feature>
<dbReference type="Pfam" id="PF07690">
    <property type="entry name" value="MFS_1"/>
    <property type="match status" value="1"/>
</dbReference>
<dbReference type="PROSITE" id="PS00216">
    <property type="entry name" value="SUGAR_TRANSPORT_1"/>
    <property type="match status" value="1"/>
</dbReference>
<dbReference type="InterPro" id="IPR011701">
    <property type="entry name" value="MFS"/>
</dbReference>